<dbReference type="PROSITE" id="PS50943">
    <property type="entry name" value="HTH_CROC1"/>
    <property type="match status" value="1"/>
</dbReference>
<evidence type="ECO:0000313" key="4">
    <source>
        <dbReference type="Proteomes" id="UP000276940"/>
    </source>
</evidence>
<evidence type="ECO:0000313" key="3">
    <source>
        <dbReference type="EMBL" id="RMX24391.1"/>
    </source>
</evidence>
<sequence>MSLGNNIKAVRKEKKLSQVELGKAVGVSRSTIANWEKGKASPATTYISKLANFFNITTDYLLGYTPTPQFTRKDERDVQKIVKNLLDDPNINKYDEEDVRLLQASFEKVARTSKLLAKKKFTPKKYRK</sequence>
<dbReference type="Gene3D" id="1.10.260.40">
    <property type="entry name" value="lambda repressor-like DNA-binding domains"/>
    <property type="match status" value="1"/>
</dbReference>
<comment type="caution">
    <text evidence="3">The sequence shown here is derived from an EMBL/GenBank/DDBJ whole genome shotgun (WGS) entry which is preliminary data.</text>
</comment>
<gene>
    <name evidence="3" type="ORF">C5O77_10055</name>
</gene>
<dbReference type="GO" id="GO:0003677">
    <property type="term" value="F:DNA binding"/>
    <property type="evidence" value="ECO:0007669"/>
    <property type="project" value="UniProtKB-KW"/>
</dbReference>
<organism evidence="3 4">
    <name type="scientific">Limosilactobacillus reuteri</name>
    <name type="common">Lactobacillus reuteri</name>
    <dbReference type="NCBI Taxonomy" id="1598"/>
    <lineage>
        <taxon>Bacteria</taxon>
        <taxon>Bacillati</taxon>
        <taxon>Bacillota</taxon>
        <taxon>Bacilli</taxon>
        <taxon>Lactobacillales</taxon>
        <taxon>Lactobacillaceae</taxon>
        <taxon>Limosilactobacillus</taxon>
    </lineage>
</organism>
<dbReference type="Proteomes" id="UP000276940">
    <property type="component" value="Unassembled WGS sequence"/>
</dbReference>
<dbReference type="SUPFAM" id="SSF47413">
    <property type="entry name" value="lambda repressor-like DNA-binding domains"/>
    <property type="match status" value="1"/>
</dbReference>
<protein>
    <submittedName>
        <fullName evidence="3">Transcriptional regulator</fullName>
    </submittedName>
</protein>
<dbReference type="PANTHER" id="PTHR46558:SF11">
    <property type="entry name" value="HTH-TYPE TRANSCRIPTIONAL REGULATOR XRE"/>
    <property type="match status" value="1"/>
</dbReference>
<evidence type="ECO:0000259" key="2">
    <source>
        <dbReference type="PROSITE" id="PS50943"/>
    </source>
</evidence>
<dbReference type="RefSeq" id="WP_124216600.1">
    <property type="nucleotide sequence ID" value="NZ_PTLS01000053.1"/>
</dbReference>
<accession>A0A3M6SAT3</accession>
<dbReference type="Pfam" id="PF01381">
    <property type="entry name" value="HTH_3"/>
    <property type="match status" value="1"/>
</dbReference>
<dbReference type="InterPro" id="IPR001387">
    <property type="entry name" value="Cro/C1-type_HTH"/>
</dbReference>
<dbReference type="AlphaFoldDB" id="A0A3M6SAT3"/>
<dbReference type="SMART" id="SM00530">
    <property type="entry name" value="HTH_XRE"/>
    <property type="match status" value="1"/>
</dbReference>
<reference evidence="3 4" key="1">
    <citation type="journal article" date="2018" name="J Appl Environ Microbiol">
        <title>The gut symbionts Lactobacillus reuteri R2lc and 2010 encode a polyketide synthase cluster that activates the mammalian aryl-hydrocarbon receptor.</title>
        <authorList>
            <person name="Ozcam M."/>
            <person name="Roos S."/>
            <person name="Van Pijkeren J.P."/>
        </authorList>
    </citation>
    <scope>NUCLEOTIDE SEQUENCE [LARGE SCALE GENOMIC DNA]</scope>
    <source>
        <strain evidence="3 4">R2lc</strain>
    </source>
</reference>
<dbReference type="EMBL" id="PTLS01000053">
    <property type="protein sequence ID" value="RMX24391.1"/>
    <property type="molecule type" value="Genomic_DNA"/>
</dbReference>
<proteinExistence type="predicted"/>
<keyword evidence="1" id="KW-0238">DNA-binding</keyword>
<dbReference type="InterPro" id="IPR010982">
    <property type="entry name" value="Lambda_DNA-bd_dom_sf"/>
</dbReference>
<dbReference type="PANTHER" id="PTHR46558">
    <property type="entry name" value="TRACRIPTIONAL REGULATORY PROTEIN-RELATED-RELATED"/>
    <property type="match status" value="1"/>
</dbReference>
<name>A0A3M6SAT3_LIMRT</name>
<evidence type="ECO:0000256" key="1">
    <source>
        <dbReference type="ARBA" id="ARBA00023125"/>
    </source>
</evidence>
<dbReference type="CDD" id="cd00093">
    <property type="entry name" value="HTH_XRE"/>
    <property type="match status" value="1"/>
</dbReference>
<feature type="domain" description="HTH cro/C1-type" evidence="2">
    <location>
        <begin position="7"/>
        <end position="61"/>
    </location>
</feature>